<name>A0ABY4M3E4_9ACTN</name>
<sequence>MHAGAGRTWCEAELPTDEHPAKGTPCVAGHYHFRHSKRSVLDGIQVRQEILDRDGPADALAVLDLGDDVPRFEAVAMG</sequence>
<dbReference type="EMBL" id="CP086322">
    <property type="protein sequence ID" value="UQA91379.1"/>
    <property type="molecule type" value="Genomic_DNA"/>
</dbReference>
<reference evidence="1" key="1">
    <citation type="submission" date="2021-10" db="EMBL/GenBank/DDBJ databases">
        <title>Streptomyces nigrumlapis sp.nov.,an antimicrobial producing actinobacterium isolated from Black Gobi rocks.</title>
        <authorList>
            <person name="Wen Y."/>
            <person name="Zhang W."/>
            <person name="Liu X.G."/>
        </authorList>
    </citation>
    <scope>NUCLEOTIDE SEQUENCE</scope>
    <source>
        <strain evidence="1">ST13-2-2</strain>
    </source>
</reference>
<dbReference type="Proteomes" id="UP000830115">
    <property type="component" value="Chromosome"/>
</dbReference>
<evidence type="ECO:0000313" key="1">
    <source>
        <dbReference type="EMBL" id="UQA91379.1"/>
    </source>
</evidence>
<gene>
    <name evidence="1" type="ORF">K9S39_05340</name>
</gene>
<proteinExistence type="predicted"/>
<organism evidence="1 2">
    <name type="scientific">Streptomyces halobius</name>
    <dbReference type="NCBI Taxonomy" id="2879846"/>
    <lineage>
        <taxon>Bacteria</taxon>
        <taxon>Bacillati</taxon>
        <taxon>Actinomycetota</taxon>
        <taxon>Actinomycetes</taxon>
        <taxon>Kitasatosporales</taxon>
        <taxon>Streptomycetaceae</taxon>
        <taxon>Streptomyces</taxon>
    </lineage>
</organism>
<evidence type="ECO:0000313" key="2">
    <source>
        <dbReference type="Proteomes" id="UP000830115"/>
    </source>
</evidence>
<keyword evidence="2" id="KW-1185">Reference proteome</keyword>
<dbReference type="RefSeq" id="WP_248862208.1">
    <property type="nucleotide sequence ID" value="NZ_CP086322.1"/>
</dbReference>
<accession>A0ABY4M3E4</accession>
<protein>
    <submittedName>
        <fullName evidence="1">Uncharacterized protein</fullName>
    </submittedName>
</protein>